<dbReference type="PANTHER" id="PTHR48055:SF36">
    <property type="entry name" value="PROTEIN KINASE, PLANT-TYPE, PUTATIVE-RELATED"/>
    <property type="match status" value="1"/>
</dbReference>
<dbReference type="InterPro" id="IPR051564">
    <property type="entry name" value="LRR_receptor-like_kinase"/>
</dbReference>
<protein>
    <recommendedName>
        <fullName evidence="3">Non-specific serine/threonine protein kinase</fullName>
    </recommendedName>
</protein>
<sequence>MELPISYSLILGTHKIATSTPQQTGLEYGQNGIVSTSCDVYCFCIVIMETFTGRKPSDEIFKGEMNVRCKVAVFVIYHEIRFELHCSDS</sequence>
<dbReference type="Gene3D" id="1.10.510.10">
    <property type="entry name" value="Transferase(Phosphotransferase) domain 1"/>
    <property type="match status" value="1"/>
</dbReference>
<accession>A0A9J6B8H3</accession>
<dbReference type="EMBL" id="JACXVP010000001">
    <property type="protein sequence ID" value="KAG5632899.1"/>
    <property type="molecule type" value="Genomic_DNA"/>
</dbReference>
<dbReference type="GO" id="GO:0016020">
    <property type="term" value="C:membrane"/>
    <property type="evidence" value="ECO:0007669"/>
    <property type="project" value="TreeGrafter"/>
</dbReference>
<evidence type="ECO:0000313" key="2">
    <source>
        <dbReference type="Proteomes" id="UP000824120"/>
    </source>
</evidence>
<proteinExistence type="predicted"/>
<evidence type="ECO:0008006" key="3">
    <source>
        <dbReference type="Google" id="ProtNLM"/>
    </source>
</evidence>
<dbReference type="OrthoDB" id="1428502at2759"/>
<dbReference type="PANTHER" id="PTHR48055">
    <property type="entry name" value="LEUCINE-RICH REPEAT RECEPTOR PROTEIN KINASE EMS1"/>
    <property type="match status" value="1"/>
</dbReference>
<dbReference type="SUPFAM" id="SSF56112">
    <property type="entry name" value="Protein kinase-like (PK-like)"/>
    <property type="match status" value="1"/>
</dbReference>
<reference evidence="1 2" key="1">
    <citation type="submission" date="2020-09" db="EMBL/GenBank/DDBJ databases">
        <title>De no assembly of potato wild relative species, Solanum commersonii.</title>
        <authorList>
            <person name="Cho K."/>
        </authorList>
    </citation>
    <scope>NUCLEOTIDE SEQUENCE [LARGE SCALE GENOMIC DNA]</scope>
    <source>
        <strain evidence="1">LZ3.2</strain>
        <tissue evidence="1">Leaf</tissue>
    </source>
</reference>
<dbReference type="AlphaFoldDB" id="A0A9J6B8H3"/>
<name>A0A9J6B8H3_SOLCO</name>
<evidence type="ECO:0000313" key="1">
    <source>
        <dbReference type="EMBL" id="KAG5632899.1"/>
    </source>
</evidence>
<comment type="caution">
    <text evidence="1">The sequence shown here is derived from an EMBL/GenBank/DDBJ whole genome shotgun (WGS) entry which is preliminary data.</text>
</comment>
<gene>
    <name evidence="1" type="ORF">H5410_004616</name>
</gene>
<keyword evidence="2" id="KW-1185">Reference proteome</keyword>
<organism evidence="1 2">
    <name type="scientific">Solanum commersonii</name>
    <name type="common">Commerson's wild potato</name>
    <name type="synonym">Commerson's nightshade</name>
    <dbReference type="NCBI Taxonomy" id="4109"/>
    <lineage>
        <taxon>Eukaryota</taxon>
        <taxon>Viridiplantae</taxon>
        <taxon>Streptophyta</taxon>
        <taxon>Embryophyta</taxon>
        <taxon>Tracheophyta</taxon>
        <taxon>Spermatophyta</taxon>
        <taxon>Magnoliopsida</taxon>
        <taxon>eudicotyledons</taxon>
        <taxon>Gunneridae</taxon>
        <taxon>Pentapetalae</taxon>
        <taxon>asterids</taxon>
        <taxon>lamiids</taxon>
        <taxon>Solanales</taxon>
        <taxon>Solanaceae</taxon>
        <taxon>Solanoideae</taxon>
        <taxon>Solaneae</taxon>
        <taxon>Solanum</taxon>
    </lineage>
</organism>
<dbReference type="InterPro" id="IPR011009">
    <property type="entry name" value="Kinase-like_dom_sf"/>
</dbReference>
<dbReference type="Proteomes" id="UP000824120">
    <property type="component" value="Chromosome 1"/>
</dbReference>